<dbReference type="Proteomes" id="UP000278036">
    <property type="component" value="Unassembled WGS sequence"/>
</dbReference>
<dbReference type="OrthoDB" id="583339at2"/>
<dbReference type="InterPro" id="IPR038721">
    <property type="entry name" value="IS701-like_DDE_dom"/>
</dbReference>
<evidence type="ECO:0000259" key="2">
    <source>
        <dbReference type="Pfam" id="PF13546"/>
    </source>
</evidence>
<dbReference type="AlphaFoldDB" id="A0A3A9J0P8"/>
<proteinExistence type="predicted"/>
<name>A0A3A9J0P8_9PROT</name>
<accession>A0A3A9J0P8</accession>
<feature type="region of interest" description="Disordered" evidence="1">
    <location>
        <begin position="118"/>
        <end position="145"/>
    </location>
</feature>
<gene>
    <name evidence="3" type="ORF">D6Z83_28675</name>
</gene>
<dbReference type="EMBL" id="RAQU01000550">
    <property type="protein sequence ID" value="RKJ94335.1"/>
    <property type="molecule type" value="Genomic_DNA"/>
</dbReference>
<evidence type="ECO:0000256" key="1">
    <source>
        <dbReference type="SAM" id="MobiDB-lite"/>
    </source>
</evidence>
<feature type="domain" description="Transposase IS701-like DDE" evidence="2">
    <location>
        <begin position="24"/>
        <end position="111"/>
    </location>
</feature>
<reference evidence="3 4" key="1">
    <citation type="submission" date="2018-09" db="EMBL/GenBank/DDBJ databases">
        <title>Roseomonas sp. nov., isolated from feces of Tibetan antelopes in the Qinghai-Tibet plateau, China.</title>
        <authorList>
            <person name="Tian Z."/>
        </authorList>
    </citation>
    <scope>NUCLEOTIDE SEQUENCE [LARGE SCALE GENOMIC DNA]</scope>
    <source>
        <strain evidence="3 4">Z24</strain>
    </source>
</reference>
<evidence type="ECO:0000313" key="3">
    <source>
        <dbReference type="EMBL" id="RKJ94335.1"/>
    </source>
</evidence>
<dbReference type="Pfam" id="PF13546">
    <property type="entry name" value="DDE_5"/>
    <property type="match status" value="1"/>
</dbReference>
<comment type="caution">
    <text evidence="3">The sequence shown here is derived from an EMBL/GenBank/DDBJ whole genome shotgun (WGS) entry which is preliminary data.</text>
</comment>
<dbReference type="InParanoid" id="A0A3A9J0P8"/>
<organism evidence="3 4">
    <name type="scientific">Teichococcus wenyumeiae</name>
    <dbReference type="NCBI Taxonomy" id="2478470"/>
    <lineage>
        <taxon>Bacteria</taxon>
        <taxon>Pseudomonadati</taxon>
        <taxon>Pseudomonadota</taxon>
        <taxon>Alphaproteobacteria</taxon>
        <taxon>Acetobacterales</taxon>
        <taxon>Roseomonadaceae</taxon>
        <taxon>Roseomonas</taxon>
    </lineage>
</organism>
<protein>
    <recommendedName>
        <fullName evidence="2">Transposase IS701-like DDE domain-containing protein</fullName>
    </recommendedName>
</protein>
<sequence length="145" mass="16122">MGSDPGGILSWREELGALQARLGELFVRAEPRRQAGLYLEGLLSAAKRKNGWQLAEQIGDSRPWRTQRVLSHVLWDQEAARDLCRAYVLEHLGADDGVLIVDETGFLKRASTRSAWRGNTAARRGGLRMRRSGSSWPMPAAKVTP</sequence>
<evidence type="ECO:0000313" key="4">
    <source>
        <dbReference type="Proteomes" id="UP000278036"/>
    </source>
</evidence>